<feature type="domain" description="DUF7041" evidence="2">
    <location>
        <begin position="63"/>
        <end position="101"/>
    </location>
</feature>
<dbReference type="EMBL" id="CP092873">
    <property type="protein sequence ID" value="UYV73972.1"/>
    <property type="molecule type" value="Genomic_DNA"/>
</dbReference>
<evidence type="ECO:0000313" key="3">
    <source>
        <dbReference type="EMBL" id="UYV73972.1"/>
    </source>
</evidence>
<name>A0ABY6L0D8_9ARAC</name>
<keyword evidence="4" id="KW-1185">Reference proteome</keyword>
<protein>
    <recommendedName>
        <fullName evidence="2">DUF7041 domain-containing protein</fullName>
    </recommendedName>
</protein>
<organism evidence="3 4">
    <name type="scientific">Cordylochernes scorpioides</name>
    <dbReference type="NCBI Taxonomy" id="51811"/>
    <lineage>
        <taxon>Eukaryota</taxon>
        <taxon>Metazoa</taxon>
        <taxon>Ecdysozoa</taxon>
        <taxon>Arthropoda</taxon>
        <taxon>Chelicerata</taxon>
        <taxon>Arachnida</taxon>
        <taxon>Pseudoscorpiones</taxon>
        <taxon>Cheliferoidea</taxon>
        <taxon>Chernetidae</taxon>
        <taxon>Cordylochernes</taxon>
    </lineage>
</organism>
<keyword evidence="1" id="KW-0472">Membrane</keyword>
<sequence>MKHFPRTEEHGLVYLRDLCSVLYSSGYILTVVYLLCRISNLRKMETENKPSDISEICKVSVKIPPFLVEKPEIRFFQLEAQFKIGGIIQEDTTFNYLISQLVCRVLGS</sequence>
<keyword evidence="1" id="KW-0812">Transmembrane</keyword>
<evidence type="ECO:0000256" key="1">
    <source>
        <dbReference type="SAM" id="Phobius"/>
    </source>
</evidence>
<dbReference type="InterPro" id="IPR055469">
    <property type="entry name" value="DUF7041"/>
</dbReference>
<evidence type="ECO:0000259" key="2">
    <source>
        <dbReference type="Pfam" id="PF23055"/>
    </source>
</evidence>
<dbReference type="Proteomes" id="UP001235939">
    <property type="component" value="Chromosome 11"/>
</dbReference>
<proteinExistence type="predicted"/>
<evidence type="ECO:0000313" key="4">
    <source>
        <dbReference type="Proteomes" id="UP001235939"/>
    </source>
</evidence>
<keyword evidence="1" id="KW-1133">Transmembrane helix</keyword>
<gene>
    <name evidence="3" type="ORF">LAZ67_11001662</name>
</gene>
<feature type="transmembrane region" description="Helical" evidence="1">
    <location>
        <begin position="20"/>
        <end position="36"/>
    </location>
</feature>
<accession>A0ABY6L0D8</accession>
<dbReference type="Pfam" id="PF23055">
    <property type="entry name" value="DUF7041"/>
    <property type="match status" value="1"/>
</dbReference>
<reference evidence="3 4" key="1">
    <citation type="submission" date="2022-01" db="EMBL/GenBank/DDBJ databases">
        <title>A chromosomal length assembly of Cordylochernes scorpioides.</title>
        <authorList>
            <person name="Zeh D."/>
            <person name="Zeh J."/>
        </authorList>
    </citation>
    <scope>NUCLEOTIDE SEQUENCE [LARGE SCALE GENOMIC DNA]</scope>
    <source>
        <strain evidence="3">IN4F17</strain>
        <tissue evidence="3">Whole Body</tissue>
    </source>
</reference>